<reference evidence="1 2" key="1">
    <citation type="submission" date="2020-04" db="EMBL/GenBank/DDBJ databases">
        <authorList>
            <person name="De Canck E."/>
        </authorList>
    </citation>
    <scope>NUCLEOTIDE SEQUENCE [LARGE SCALE GENOMIC DNA]</scope>
    <source>
        <strain evidence="1 2">LMG 29660</strain>
    </source>
</reference>
<dbReference type="Proteomes" id="UP000494135">
    <property type="component" value="Unassembled WGS sequence"/>
</dbReference>
<sequence length="91" mass="9581">MDHVGGRNVASNGEKLTFAGEAIIEVNFDNPEWQNGFEHDPEAAAAARIALFNEAAEAGALLAAAQVAFPSIGHIAKNGDGFRCVPVLLDY</sequence>
<protein>
    <submittedName>
        <fullName evidence="1">Uncharacterized protein</fullName>
    </submittedName>
</protein>
<organism evidence="1 2">
    <name type="scientific">Burkholderia puraquae</name>
    <dbReference type="NCBI Taxonomy" id="1904757"/>
    <lineage>
        <taxon>Bacteria</taxon>
        <taxon>Pseudomonadati</taxon>
        <taxon>Pseudomonadota</taxon>
        <taxon>Betaproteobacteria</taxon>
        <taxon>Burkholderiales</taxon>
        <taxon>Burkholderiaceae</taxon>
        <taxon>Burkholderia</taxon>
        <taxon>Burkholderia cepacia complex</taxon>
    </lineage>
</organism>
<dbReference type="Gene3D" id="3.60.15.10">
    <property type="entry name" value="Ribonuclease Z/Hydroxyacylglutathione hydrolase-like"/>
    <property type="match status" value="1"/>
</dbReference>
<dbReference type="InterPro" id="IPR036866">
    <property type="entry name" value="RibonucZ/Hydroxyglut_hydro"/>
</dbReference>
<accession>A0A6J5DAP0</accession>
<dbReference type="EMBL" id="CADIKG010000002">
    <property type="protein sequence ID" value="CAB3750993.1"/>
    <property type="molecule type" value="Genomic_DNA"/>
</dbReference>
<dbReference type="AlphaFoldDB" id="A0A6J5DAP0"/>
<evidence type="ECO:0000313" key="1">
    <source>
        <dbReference type="EMBL" id="CAB3750993.1"/>
    </source>
</evidence>
<gene>
    <name evidence="1" type="ORF">LMG29660_01434</name>
</gene>
<proteinExistence type="predicted"/>
<name>A0A6J5DAP0_9BURK</name>
<evidence type="ECO:0000313" key="2">
    <source>
        <dbReference type="Proteomes" id="UP000494135"/>
    </source>
</evidence>